<evidence type="ECO:0000313" key="1">
    <source>
        <dbReference type="EMBL" id="ASP20222.1"/>
    </source>
</evidence>
<sequence>MSALSWAMLRCLAQFERPDSVRAIDMTHLETPLFPTATAPRPAFSSALADLFRSGPALHYPPTSPVLNDHLRRDIGIAPVGTATPSTGTAMLNSLR</sequence>
<evidence type="ECO:0000313" key="2">
    <source>
        <dbReference type="Proteomes" id="UP000203589"/>
    </source>
</evidence>
<dbReference type="KEGG" id="aht:ANTHELSMS3_01525"/>
<dbReference type="Proteomes" id="UP000203589">
    <property type="component" value="Chromosome"/>
</dbReference>
<name>A0A222E251_9RHOB</name>
<dbReference type="EMBL" id="CP022540">
    <property type="protein sequence ID" value="ASP20222.1"/>
    <property type="molecule type" value="Genomic_DNA"/>
</dbReference>
<dbReference type="AlphaFoldDB" id="A0A222E251"/>
<gene>
    <name evidence="1" type="ORF">ANTHELSMS3_01525</name>
</gene>
<protein>
    <submittedName>
        <fullName evidence="1">Uncharacterized protein</fullName>
    </submittedName>
</protein>
<reference evidence="1 2" key="1">
    <citation type="submission" date="2017-07" db="EMBL/GenBank/DDBJ databases">
        <title>Genome Sequence of Antarctobacter heliothermus Strain SMS3 Isolated from a culture of the Diatom Skeletonema marinoi.</title>
        <authorList>
            <person name="Topel M."/>
            <person name="Pinder M.I.M."/>
            <person name="Johansson O.N."/>
            <person name="Kourtchenko O."/>
            <person name="Godhe A."/>
            <person name="Clarke A.K."/>
        </authorList>
    </citation>
    <scope>NUCLEOTIDE SEQUENCE [LARGE SCALE GENOMIC DNA]</scope>
    <source>
        <strain evidence="1 2">SMS3</strain>
    </source>
</reference>
<keyword evidence="2" id="KW-1185">Reference proteome</keyword>
<organism evidence="1 2">
    <name type="scientific">Antarctobacter heliothermus</name>
    <dbReference type="NCBI Taxonomy" id="74033"/>
    <lineage>
        <taxon>Bacteria</taxon>
        <taxon>Pseudomonadati</taxon>
        <taxon>Pseudomonadota</taxon>
        <taxon>Alphaproteobacteria</taxon>
        <taxon>Rhodobacterales</taxon>
        <taxon>Roseobacteraceae</taxon>
        <taxon>Antarctobacter</taxon>
    </lineage>
</organism>
<proteinExistence type="predicted"/>
<accession>A0A222E251</accession>